<keyword evidence="2 4" id="KW-0472">Membrane</keyword>
<comment type="subcellular location">
    <subcellularLocation>
        <location evidence="1">Membrane</location>
    </subcellularLocation>
</comment>
<keyword evidence="4" id="KW-0812">Transmembrane</keyword>
<evidence type="ECO:0000313" key="6">
    <source>
        <dbReference type="Proteomes" id="UP000298061"/>
    </source>
</evidence>
<evidence type="ECO:0000313" key="5">
    <source>
        <dbReference type="EMBL" id="TFY83701.1"/>
    </source>
</evidence>
<dbReference type="PANTHER" id="PTHR31234:SF2">
    <property type="entry name" value="OS05G0199100 PROTEIN"/>
    <property type="match status" value="1"/>
</dbReference>
<evidence type="ECO:0000256" key="3">
    <source>
        <dbReference type="SAM" id="MobiDB-lite"/>
    </source>
</evidence>
<dbReference type="EMBL" id="SFCI01000014">
    <property type="protein sequence ID" value="TFY83701.1"/>
    <property type="molecule type" value="Genomic_DNA"/>
</dbReference>
<dbReference type="GO" id="GO:0016020">
    <property type="term" value="C:membrane"/>
    <property type="evidence" value="ECO:0007669"/>
    <property type="project" value="UniProtKB-SubCell"/>
</dbReference>
<evidence type="ECO:0008006" key="7">
    <source>
        <dbReference type="Google" id="ProtNLM"/>
    </source>
</evidence>
<dbReference type="STRING" id="135208.A0A4Z0ABH0"/>
<keyword evidence="4" id="KW-1133">Transmembrane helix</keyword>
<feature type="region of interest" description="Disordered" evidence="3">
    <location>
        <begin position="1"/>
        <end position="75"/>
    </location>
</feature>
<dbReference type="InterPro" id="IPR044839">
    <property type="entry name" value="NDR1-like"/>
</dbReference>
<name>A0A4Z0ABH0_9AGAM</name>
<sequence>MSYGAPYHGPAAYSSQPQYGQSYDAPFDPYGARQPHETYDQSGYDGGYRDEPSFAANNSREPLEAMKEEPETYSVTLRENPTSRSFRSWRYNNQGNLWTKGSRPRCICRFFGCTVLIALFLIISIVLSLALWIRPPNITIGNVELPQNGSAFQVLDDGIQVNLNIAIGVENPNYFSVNLRSIKVDLFYPINNTNVGGGEEKDITFHSHTNTNFSFPFTFKYTESADPNQAIIADLATKCLASPPKELSVNYKITLGLRVLFIVASPVISNKFSFACPLSGSDIENALKTLGLGGGAAGALGGLLGN</sequence>
<dbReference type="GO" id="GO:0098542">
    <property type="term" value="P:defense response to other organism"/>
    <property type="evidence" value="ECO:0007669"/>
    <property type="project" value="InterPro"/>
</dbReference>
<comment type="caution">
    <text evidence="5">The sequence shown here is derived from an EMBL/GenBank/DDBJ whole genome shotgun (WGS) entry which is preliminary data.</text>
</comment>
<dbReference type="Gene3D" id="2.60.40.1820">
    <property type="match status" value="1"/>
</dbReference>
<gene>
    <name evidence="5" type="ORF">EWM64_g317</name>
</gene>
<reference evidence="5 6" key="1">
    <citation type="submission" date="2019-02" db="EMBL/GenBank/DDBJ databases">
        <title>Genome sequencing of the rare red list fungi Hericium alpestre (H. flagellum).</title>
        <authorList>
            <person name="Buettner E."/>
            <person name="Kellner H."/>
        </authorList>
    </citation>
    <scope>NUCLEOTIDE SEQUENCE [LARGE SCALE GENOMIC DNA]</scope>
    <source>
        <strain evidence="5 6">DSM 108284</strain>
    </source>
</reference>
<feature type="compositionally biased region" description="Basic and acidic residues" evidence="3">
    <location>
        <begin position="61"/>
        <end position="70"/>
    </location>
</feature>
<feature type="transmembrane region" description="Helical" evidence="4">
    <location>
        <begin position="110"/>
        <end position="133"/>
    </location>
</feature>
<dbReference type="AlphaFoldDB" id="A0A4Z0ABH0"/>
<dbReference type="Proteomes" id="UP000298061">
    <property type="component" value="Unassembled WGS sequence"/>
</dbReference>
<keyword evidence="6" id="KW-1185">Reference proteome</keyword>
<accession>A0A4Z0ABH0</accession>
<evidence type="ECO:0000256" key="1">
    <source>
        <dbReference type="ARBA" id="ARBA00004370"/>
    </source>
</evidence>
<dbReference type="SUPFAM" id="SSF117070">
    <property type="entry name" value="LEA14-like"/>
    <property type="match status" value="1"/>
</dbReference>
<evidence type="ECO:0000256" key="2">
    <source>
        <dbReference type="ARBA" id="ARBA00023136"/>
    </source>
</evidence>
<organism evidence="5 6">
    <name type="scientific">Hericium alpestre</name>
    <dbReference type="NCBI Taxonomy" id="135208"/>
    <lineage>
        <taxon>Eukaryota</taxon>
        <taxon>Fungi</taxon>
        <taxon>Dikarya</taxon>
        <taxon>Basidiomycota</taxon>
        <taxon>Agaricomycotina</taxon>
        <taxon>Agaricomycetes</taxon>
        <taxon>Russulales</taxon>
        <taxon>Hericiaceae</taxon>
        <taxon>Hericium</taxon>
    </lineage>
</organism>
<evidence type="ECO:0000256" key="4">
    <source>
        <dbReference type="SAM" id="Phobius"/>
    </source>
</evidence>
<protein>
    <recommendedName>
        <fullName evidence="7">Late embryogenesis abundant protein LEA-2 subgroup domain-containing protein</fullName>
    </recommendedName>
</protein>
<dbReference type="OrthoDB" id="20273at2759"/>
<proteinExistence type="predicted"/>
<dbReference type="PANTHER" id="PTHR31234">
    <property type="entry name" value="LATE EMBRYOGENESIS ABUNDANT (LEA) HYDROXYPROLINE-RICH GLYCOPROTEIN FAMILY"/>
    <property type="match status" value="1"/>
</dbReference>